<feature type="transmembrane region" description="Helical" evidence="1">
    <location>
        <begin position="7"/>
        <end position="25"/>
    </location>
</feature>
<gene>
    <name evidence="2" type="ORF">AMJ74_05535</name>
</gene>
<feature type="transmembrane region" description="Helical" evidence="1">
    <location>
        <begin position="396"/>
        <end position="414"/>
    </location>
</feature>
<feature type="transmembrane region" description="Helical" evidence="1">
    <location>
        <begin position="148"/>
        <end position="171"/>
    </location>
</feature>
<feature type="transmembrane region" description="Helical" evidence="1">
    <location>
        <begin position="219"/>
        <end position="237"/>
    </location>
</feature>
<feature type="transmembrane region" description="Helical" evidence="1">
    <location>
        <begin position="37"/>
        <end position="57"/>
    </location>
</feature>
<evidence type="ECO:0000256" key="1">
    <source>
        <dbReference type="SAM" id="Phobius"/>
    </source>
</evidence>
<sequence>MKESRVRYFLIAIITLISIGSALLYENLSLSFGRFELGIFVAIFFSIVVFVIARNLLSSKRDPYEIINPVLSLYCLYAMMLPINYLVRTESPTLHIGVAGVAISPMFEYMFICTLGLIGLIVGYYLPFGKKVAERIPVWEAGGRELKIAAGILLAYGLLSFATNIAVYGGIANYINIGYGSERYVIQRQALAFGQGLELIGIASIMLIFVLLKGKSHRWLIPFLACILLAYVVLSLLIGQRRYVVYLLIIVLVISNYGIAPIKLRWAVLFVVIAYIFFFVYAYSRNIWAEIGLVQGLVETYNIAVKNPILILPFAGGEFIPPAKAILEILADNSFQFRYGTSYLVGLVRILPRVGKIWPEALQTLVEWRMSAYYPGFYERGVSFNFFTAAEGYANFGYIGVLLHMGFYGFIARLAYRYFLEHRTNILVLLVYALVFCVLLFEGIHGEFSQVFWNATHTYVGPLLIVIFLARFTSDVSKRRA</sequence>
<accession>A0A0S8JUG3</accession>
<feature type="transmembrane region" description="Helical" evidence="1">
    <location>
        <begin position="243"/>
        <end position="259"/>
    </location>
</feature>
<feature type="transmembrane region" description="Helical" evidence="1">
    <location>
        <begin position="266"/>
        <end position="284"/>
    </location>
</feature>
<dbReference type="EMBL" id="LJVE01000113">
    <property type="protein sequence ID" value="KPL13279.1"/>
    <property type="molecule type" value="Genomic_DNA"/>
</dbReference>
<keyword evidence="1" id="KW-0472">Membrane</keyword>
<feature type="transmembrane region" description="Helical" evidence="1">
    <location>
        <begin position="191"/>
        <end position="212"/>
    </location>
</feature>
<evidence type="ECO:0000313" key="3">
    <source>
        <dbReference type="Proteomes" id="UP000050975"/>
    </source>
</evidence>
<evidence type="ECO:0000313" key="2">
    <source>
        <dbReference type="EMBL" id="KPL13279.1"/>
    </source>
</evidence>
<reference evidence="2 3" key="1">
    <citation type="journal article" date="2015" name="Microbiome">
        <title>Genomic resolution of linkages in carbon, nitrogen, and sulfur cycling among widespread estuary sediment bacteria.</title>
        <authorList>
            <person name="Baker B.J."/>
            <person name="Lazar C.S."/>
            <person name="Teske A.P."/>
            <person name="Dick G.J."/>
        </authorList>
    </citation>
    <scope>NUCLEOTIDE SEQUENCE [LARGE SCALE GENOMIC DNA]</scope>
    <source>
        <strain evidence="2">SM1_77</strain>
    </source>
</reference>
<feature type="transmembrane region" description="Helical" evidence="1">
    <location>
        <begin position="69"/>
        <end position="87"/>
    </location>
</feature>
<comment type="caution">
    <text evidence="2">The sequence shown here is derived from an EMBL/GenBank/DDBJ whole genome shotgun (WGS) entry which is preliminary data.</text>
</comment>
<protein>
    <recommendedName>
        <fullName evidence="4">Oligosaccharide repeat unit polymerase</fullName>
    </recommendedName>
</protein>
<name>A0A0S8JUG3_UNCW3</name>
<keyword evidence="1" id="KW-1133">Transmembrane helix</keyword>
<dbReference type="Proteomes" id="UP000050975">
    <property type="component" value="Unassembled WGS sequence"/>
</dbReference>
<feature type="transmembrane region" description="Helical" evidence="1">
    <location>
        <begin position="426"/>
        <end position="445"/>
    </location>
</feature>
<feature type="transmembrane region" description="Helical" evidence="1">
    <location>
        <begin position="107"/>
        <end position="127"/>
    </location>
</feature>
<evidence type="ECO:0008006" key="4">
    <source>
        <dbReference type="Google" id="ProtNLM"/>
    </source>
</evidence>
<proteinExistence type="predicted"/>
<keyword evidence="1" id="KW-0812">Transmembrane</keyword>
<dbReference type="AlphaFoldDB" id="A0A0S8JUG3"/>
<organism evidence="2 3">
    <name type="scientific">candidate division WOR_3 bacterium SM1_77</name>
    <dbReference type="NCBI Taxonomy" id="1703778"/>
    <lineage>
        <taxon>Bacteria</taxon>
        <taxon>Bacteria division WOR-3</taxon>
    </lineage>
</organism>
<feature type="transmembrane region" description="Helical" evidence="1">
    <location>
        <begin position="451"/>
        <end position="470"/>
    </location>
</feature>
<dbReference type="NCBIfam" id="TIGR04370">
    <property type="entry name" value="glyco_rpt_poly"/>
    <property type="match status" value="1"/>
</dbReference>